<dbReference type="PANTHER" id="PTHR33067">
    <property type="entry name" value="RNA-DIRECTED DNA POLYMERASE-RELATED"/>
    <property type="match status" value="1"/>
</dbReference>
<reference evidence="2" key="1">
    <citation type="journal article" date="2022" name="Int. J. Mol. Sci.">
        <title>Draft Genome of Tanacetum Coccineum: Genomic Comparison of Closely Related Tanacetum-Family Plants.</title>
        <authorList>
            <person name="Yamashiro T."/>
            <person name="Shiraishi A."/>
            <person name="Nakayama K."/>
            <person name="Satake H."/>
        </authorList>
    </citation>
    <scope>NUCLEOTIDE SEQUENCE</scope>
</reference>
<evidence type="ECO:0000313" key="3">
    <source>
        <dbReference type="Proteomes" id="UP001151760"/>
    </source>
</evidence>
<sequence>MGQLAKALNERPQGALPCNTIPNPRKDIKVITTQSGITLVGPSVSLPDSSSSSKEVERDPEPTMDQVHISSSESTARVSSLVVQPALVSKSKEIPERNPHQPPIPYPSSLIEALALMPKYAKILKDLLTNKEKLLEMANTPLNENCSALEACMALADLGASINLMPLSVWKKLMLLELLPTCMTLELAKRSVAYPAGRPFLRTTHALVDVYGEELILKVDDEKLTFKVDSTSKYSHKHGKESINMIDIFDINKGLALRLVYHPTSFIKVAFDLLRDALSAIFGLSELKEINNYDNESSDDDNNDDDVEKDEEDREEEEHLASADPSAVPTNDPHTPRSPSAKAGITEFAATLPSSSPPPENIKSDCPERKNRNHENQTRGAGARGAVHALREGETDQDPNNIKDEIKA</sequence>
<evidence type="ECO:0000313" key="2">
    <source>
        <dbReference type="EMBL" id="GJT89906.1"/>
    </source>
</evidence>
<dbReference type="PANTHER" id="PTHR33067:SF9">
    <property type="entry name" value="RNA-DIRECTED DNA POLYMERASE"/>
    <property type="match status" value="1"/>
</dbReference>
<proteinExistence type="predicted"/>
<feature type="compositionally biased region" description="Basic and acidic residues" evidence="1">
    <location>
        <begin position="362"/>
        <end position="377"/>
    </location>
</feature>
<keyword evidence="3" id="KW-1185">Reference proteome</keyword>
<reference evidence="2" key="2">
    <citation type="submission" date="2022-01" db="EMBL/GenBank/DDBJ databases">
        <authorList>
            <person name="Yamashiro T."/>
            <person name="Shiraishi A."/>
            <person name="Satake H."/>
            <person name="Nakayama K."/>
        </authorList>
    </citation>
    <scope>NUCLEOTIDE SEQUENCE</scope>
</reference>
<dbReference type="Proteomes" id="UP001151760">
    <property type="component" value="Unassembled WGS sequence"/>
</dbReference>
<name>A0ABQ5HR19_9ASTR</name>
<accession>A0ABQ5HR19</accession>
<organism evidence="2 3">
    <name type="scientific">Tanacetum coccineum</name>
    <dbReference type="NCBI Taxonomy" id="301880"/>
    <lineage>
        <taxon>Eukaryota</taxon>
        <taxon>Viridiplantae</taxon>
        <taxon>Streptophyta</taxon>
        <taxon>Embryophyta</taxon>
        <taxon>Tracheophyta</taxon>
        <taxon>Spermatophyta</taxon>
        <taxon>Magnoliopsida</taxon>
        <taxon>eudicotyledons</taxon>
        <taxon>Gunneridae</taxon>
        <taxon>Pentapetalae</taxon>
        <taxon>asterids</taxon>
        <taxon>campanulids</taxon>
        <taxon>Asterales</taxon>
        <taxon>Asteraceae</taxon>
        <taxon>Asteroideae</taxon>
        <taxon>Anthemideae</taxon>
        <taxon>Anthemidinae</taxon>
        <taxon>Tanacetum</taxon>
    </lineage>
</organism>
<feature type="region of interest" description="Disordered" evidence="1">
    <location>
        <begin position="292"/>
        <end position="408"/>
    </location>
</feature>
<feature type="compositionally biased region" description="Acidic residues" evidence="1">
    <location>
        <begin position="296"/>
        <end position="318"/>
    </location>
</feature>
<dbReference type="EMBL" id="BQNB010019872">
    <property type="protein sequence ID" value="GJT89906.1"/>
    <property type="molecule type" value="Genomic_DNA"/>
</dbReference>
<evidence type="ECO:0000256" key="1">
    <source>
        <dbReference type="SAM" id="MobiDB-lite"/>
    </source>
</evidence>
<feature type="region of interest" description="Disordered" evidence="1">
    <location>
        <begin position="1"/>
        <end position="22"/>
    </location>
</feature>
<protein>
    <recommendedName>
        <fullName evidence="4">Reverse transcriptase domain-containing protein</fullName>
    </recommendedName>
</protein>
<comment type="caution">
    <text evidence="2">The sequence shown here is derived from an EMBL/GenBank/DDBJ whole genome shotgun (WGS) entry which is preliminary data.</text>
</comment>
<gene>
    <name evidence="2" type="ORF">Tco_1078751</name>
</gene>
<feature type="region of interest" description="Disordered" evidence="1">
    <location>
        <begin position="41"/>
        <end position="64"/>
    </location>
</feature>
<evidence type="ECO:0008006" key="4">
    <source>
        <dbReference type="Google" id="ProtNLM"/>
    </source>
</evidence>
<feature type="compositionally biased region" description="Low complexity" evidence="1">
    <location>
        <begin position="41"/>
        <end position="53"/>
    </location>
</feature>